<keyword evidence="4" id="KW-1185">Reference proteome</keyword>
<feature type="region of interest" description="Disordered" evidence="2">
    <location>
        <begin position="305"/>
        <end position="435"/>
    </location>
</feature>
<gene>
    <name evidence="3" type="ORF">DUNSADRAFT_12239</name>
</gene>
<name>A0ABQ7GBN7_DUNSA</name>
<feature type="compositionally biased region" description="Basic and acidic residues" evidence="2">
    <location>
        <begin position="305"/>
        <end position="321"/>
    </location>
</feature>
<dbReference type="PANTHER" id="PTHR23159:SF31">
    <property type="entry name" value="CENTROSOME-ASSOCIATED PROTEIN CEP250 ISOFORM X1"/>
    <property type="match status" value="1"/>
</dbReference>
<protein>
    <submittedName>
        <fullName evidence="3">Uncharacterized protein</fullName>
    </submittedName>
</protein>
<feature type="region of interest" description="Disordered" evidence="2">
    <location>
        <begin position="202"/>
        <end position="259"/>
    </location>
</feature>
<feature type="coiled-coil region" evidence="1">
    <location>
        <begin position="543"/>
        <end position="570"/>
    </location>
</feature>
<feature type="coiled-coil region" evidence="1">
    <location>
        <begin position="976"/>
        <end position="1049"/>
    </location>
</feature>
<accession>A0ABQ7GBN7</accession>
<feature type="compositionally biased region" description="Low complexity" evidence="2">
    <location>
        <begin position="630"/>
        <end position="642"/>
    </location>
</feature>
<sequence length="1358" mass="147235">MEQGAAAKSRAKVNVLQDEYSKDIIASSSAIAPRGSNKGMADAPSSDDKTASELANTLAQLQGRLDAQRARSTSPWGSPDKGGSAGSAGSGSVLRNAERELSLLNARLEKAQKNGTVQSSSAKVPPEHLMGLAAASINHRRHPNPGARATSNGPAHGWLDKQGLVEGGRVQGLVHAPHGTLGAPGTFETGPHVLADLEHMQKQLKHASSRPLHMSHAQAPWPSHALRGRSNSSSSDGSSTSTSTSSSSTNGVKRERGGPIGARMHRKCHAHHHSKHRDAALASLLKAKQPGIVTLQQQLQQLGETVEKKKAPHSMWHESHKLPSRGDPIAQTSAEGKHTSSHEPPHSYKPPPLHSEPTFNFQSDPRPPLDHLQPPTLIPPSQYLHHPPPPAPSLHHPPAQHHANGHRTHQDPSPYSSPPRVRSTPHDPQRALYPPATTGESVLLSSPRALAVGNGIGHFRLSDPLETDAQWLRSANAERPLHAAAAAAANGRMAPELVAWEAGRATGVEEQRQQQQKRLHDAAVGGGLVGSAMSGAGVPSSGLSAGAQAREELEVRLQQIREEVERGMAKGGGGIAGSEGLLIGRNGAGGQAGHLRRWLEAQKESMEGDLHSQAAGGGGSGEGASHSLQHHQQQQLQGQWEGQRQKGHSLQQQFLLAENARLRTQLDEVQALLQEAQRAQQAKPQPVVVPCSQCARSAAQLQEARAVNVEHAAELASLRIALQEARTQKSNHSAQLAEMQAALDQKARGDAAAHASLLADLRSIYKAATTRCKVLANGPPDQEEGPDFLSYPQPSALAEALHRRMKQLVTAVEVQDSELRAMEAQLQRARVMSGQSTLEAETQVAEAEAARDEAVRQGQLQQQELREELHTLRKTRQHEVEELQRKLRMSEDALESASQAAHLREYGAALEHRLSRLNEDSMDLKLAKEDAAALRRQVQELRNLVRRNEDSHTELLVVKDQLSDLVGEAEQHADHVQALQGDVRSLRGQLDAERELLAARTSDLEAMRGDLRATLSQLEQVTASKDSLKEQLTKQAREAASLRAEAADRTRENIELHEGVAVAQERAAAAEATARKVLEAGNSGGLMQQNAALKARVAELQDTLGSLESERIRLAEKWSTDAKNAQARAQDLEAKLQGVTADNKEAHAAAHTMAKDIQAVADAAKLRTALARMEGTADELRNQLAQTKQQMETMVSPADSNKLRDQLKDAEEKLSISAAQVEDLRAAEREYQQAIEQMEAELHNSQISAMQVSTMVQALREDLDATSSQRDELASRIDSLEGPQGPLNRVRELETGLQRERQTNSSLSQQLATASLEHEQISEELQKKEALIYQLDGTAQILREEVTRLRRQYGEEFV</sequence>
<proteinExistence type="predicted"/>
<dbReference type="EMBL" id="MU069903">
    <property type="protein sequence ID" value="KAF5832023.1"/>
    <property type="molecule type" value="Genomic_DNA"/>
</dbReference>
<evidence type="ECO:0000256" key="2">
    <source>
        <dbReference type="SAM" id="MobiDB-lite"/>
    </source>
</evidence>
<feature type="coiled-coil region" evidence="1">
    <location>
        <begin position="708"/>
        <end position="742"/>
    </location>
</feature>
<feature type="region of interest" description="Disordered" evidence="2">
    <location>
        <begin position="604"/>
        <end position="644"/>
    </location>
</feature>
<feature type="coiled-coil region" evidence="1">
    <location>
        <begin position="1090"/>
        <end position="1331"/>
    </location>
</feature>
<keyword evidence="1" id="KW-0175">Coiled coil</keyword>
<reference evidence="3" key="1">
    <citation type="submission" date="2017-08" db="EMBL/GenBank/DDBJ databases">
        <authorList>
            <person name="Polle J.E."/>
            <person name="Barry K."/>
            <person name="Cushman J."/>
            <person name="Schmutz J."/>
            <person name="Tran D."/>
            <person name="Hathwaick L.T."/>
            <person name="Yim W.C."/>
            <person name="Jenkins J."/>
            <person name="Mckie-Krisberg Z.M."/>
            <person name="Prochnik S."/>
            <person name="Lindquist E."/>
            <person name="Dockter R.B."/>
            <person name="Adam C."/>
            <person name="Molina H."/>
            <person name="Bunkerborg J."/>
            <person name="Jin E."/>
            <person name="Buchheim M."/>
            <person name="Magnuson J."/>
        </authorList>
    </citation>
    <scope>NUCLEOTIDE SEQUENCE</scope>
    <source>
        <strain evidence="3">CCAP 19/18</strain>
    </source>
</reference>
<comment type="caution">
    <text evidence="3">The sequence shown here is derived from an EMBL/GenBank/DDBJ whole genome shotgun (WGS) entry which is preliminary data.</text>
</comment>
<feature type="coiled-coil region" evidence="1">
    <location>
        <begin position="812"/>
        <end position="951"/>
    </location>
</feature>
<feature type="compositionally biased region" description="Low complexity" evidence="2">
    <location>
        <begin position="230"/>
        <end position="251"/>
    </location>
</feature>
<organism evidence="3 4">
    <name type="scientific">Dunaliella salina</name>
    <name type="common">Green alga</name>
    <name type="synonym">Protococcus salinus</name>
    <dbReference type="NCBI Taxonomy" id="3046"/>
    <lineage>
        <taxon>Eukaryota</taxon>
        <taxon>Viridiplantae</taxon>
        <taxon>Chlorophyta</taxon>
        <taxon>core chlorophytes</taxon>
        <taxon>Chlorophyceae</taxon>
        <taxon>CS clade</taxon>
        <taxon>Chlamydomonadales</taxon>
        <taxon>Dunaliellaceae</taxon>
        <taxon>Dunaliella</taxon>
    </lineage>
</organism>
<dbReference type="PANTHER" id="PTHR23159">
    <property type="entry name" value="CENTROSOMAL PROTEIN 2"/>
    <property type="match status" value="1"/>
</dbReference>
<evidence type="ECO:0000313" key="4">
    <source>
        <dbReference type="Proteomes" id="UP000815325"/>
    </source>
</evidence>
<feature type="compositionally biased region" description="Low complexity" evidence="2">
    <location>
        <begin position="412"/>
        <end position="422"/>
    </location>
</feature>
<feature type="compositionally biased region" description="Basic and acidic residues" evidence="2">
    <location>
        <begin position="335"/>
        <end position="346"/>
    </location>
</feature>
<evidence type="ECO:0000256" key="1">
    <source>
        <dbReference type="SAM" id="Coils"/>
    </source>
</evidence>
<feature type="region of interest" description="Disordered" evidence="2">
    <location>
        <begin position="26"/>
        <end position="93"/>
    </location>
</feature>
<feature type="compositionally biased region" description="Low complexity" evidence="2">
    <location>
        <begin position="393"/>
        <end position="402"/>
    </location>
</feature>
<dbReference type="Proteomes" id="UP000815325">
    <property type="component" value="Unassembled WGS sequence"/>
</dbReference>
<evidence type="ECO:0000313" key="3">
    <source>
        <dbReference type="EMBL" id="KAF5832023.1"/>
    </source>
</evidence>